<evidence type="ECO:0000313" key="2">
    <source>
        <dbReference type="EMBL" id="MDN4616390.1"/>
    </source>
</evidence>
<dbReference type="Proteomes" id="UP001174208">
    <property type="component" value="Unassembled WGS sequence"/>
</dbReference>
<proteinExistence type="predicted"/>
<sequence>MSNTRTNADGFRGDYPKEDDWVVELYRANGMEPPWLLEWRDGKPIGPAQPPTPPVPRHEA</sequence>
<comment type="caution">
    <text evidence="2">The sequence shown here is derived from an EMBL/GenBank/DDBJ whole genome shotgun (WGS) entry which is preliminary data.</text>
</comment>
<reference evidence="2" key="1">
    <citation type="submission" date="2023-06" db="EMBL/GenBank/DDBJ databases">
        <title>MT1 and MT2 Draft Genomes of Novel Species.</title>
        <authorList>
            <person name="Venkateswaran K."/>
        </authorList>
    </citation>
    <scope>NUCLEOTIDE SEQUENCE</scope>
    <source>
        <strain evidence="2">F6_8S_P_1B</strain>
    </source>
</reference>
<name>A0ABT8KG21_9MICO</name>
<gene>
    <name evidence="2" type="ORF">P5G50_18235</name>
</gene>
<protein>
    <submittedName>
        <fullName evidence="2">Uncharacterized protein</fullName>
    </submittedName>
</protein>
<evidence type="ECO:0000313" key="3">
    <source>
        <dbReference type="Proteomes" id="UP001174208"/>
    </source>
</evidence>
<feature type="compositionally biased region" description="Pro residues" evidence="1">
    <location>
        <begin position="47"/>
        <end position="60"/>
    </location>
</feature>
<organism evidence="2 3">
    <name type="scientific">Leifsonia williamsii</name>
    <dbReference type="NCBI Taxonomy" id="3035919"/>
    <lineage>
        <taxon>Bacteria</taxon>
        <taxon>Bacillati</taxon>
        <taxon>Actinomycetota</taxon>
        <taxon>Actinomycetes</taxon>
        <taxon>Micrococcales</taxon>
        <taxon>Microbacteriaceae</taxon>
        <taxon>Leifsonia</taxon>
    </lineage>
</organism>
<evidence type="ECO:0000256" key="1">
    <source>
        <dbReference type="SAM" id="MobiDB-lite"/>
    </source>
</evidence>
<feature type="region of interest" description="Disordered" evidence="1">
    <location>
        <begin position="40"/>
        <end position="60"/>
    </location>
</feature>
<keyword evidence="3" id="KW-1185">Reference proteome</keyword>
<dbReference type="EMBL" id="JAROCF010000002">
    <property type="protein sequence ID" value="MDN4616390.1"/>
    <property type="molecule type" value="Genomic_DNA"/>
</dbReference>
<dbReference type="RefSeq" id="WP_301209569.1">
    <property type="nucleotide sequence ID" value="NZ_JAROCF010000002.1"/>
</dbReference>
<accession>A0ABT8KG21</accession>